<evidence type="ECO:0000259" key="3">
    <source>
        <dbReference type="PROSITE" id="PS51352"/>
    </source>
</evidence>
<reference evidence="4 5" key="1">
    <citation type="submission" date="2023-10" db="EMBL/GenBank/DDBJ databases">
        <authorList>
            <person name="Maclean D."/>
            <person name="Macfadyen A."/>
        </authorList>
    </citation>
    <scope>NUCLEOTIDE SEQUENCE [LARGE SCALE GENOMIC DNA]</scope>
</reference>
<evidence type="ECO:0000313" key="5">
    <source>
        <dbReference type="Proteomes" id="UP001314263"/>
    </source>
</evidence>
<dbReference type="Gene3D" id="3.40.30.10">
    <property type="entry name" value="Glutaredoxin"/>
    <property type="match status" value="1"/>
</dbReference>
<dbReference type="SUPFAM" id="SSF52833">
    <property type="entry name" value="Thioredoxin-like"/>
    <property type="match status" value="1"/>
</dbReference>
<dbReference type="PANTHER" id="PTHR47353">
    <property type="entry name" value="THIOREDOXIN-LIKE PROTEIN HCF164, CHLOROPLASTIC"/>
    <property type="match status" value="1"/>
</dbReference>
<keyword evidence="2" id="KW-1133">Transmembrane helix</keyword>
<keyword evidence="2" id="KW-0472">Membrane</keyword>
<feature type="region of interest" description="Disordered" evidence="1">
    <location>
        <begin position="29"/>
        <end position="51"/>
    </location>
</feature>
<keyword evidence="5" id="KW-1185">Reference proteome</keyword>
<feature type="domain" description="Thioredoxin" evidence="3">
    <location>
        <begin position="60"/>
        <end position="189"/>
    </location>
</feature>
<dbReference type="InterPro" id="IPR036249">
    <property type="entry name" value="Thioredoxin-like_sf"/>
</dbReference>
<sequence length="229" mass="24990">MTDGVAAHYHTRHSKCSTERRASLVVHCQPDPQSSEPEQRPLTEAQPPSISDRPALLTIGSLGLAIVAFLASRSLLGRPALEELRLQSLPLDTALENGKPTLLEFYADWCEVCNELAPATLQIEQTYRDDVNFVMLNIENTKWAPEVAEYGVQGVPHFVFLDKGGAAQAAVVGRIPQEVLEGDVQALARSMPLPYTGLRRQTSAVTKSPSMDARQVAPRDHAESVPSRG</sequence>
<name>A0AAV1IBV8_9CHLO</name>
<evidence type="ECO:0000256" key="2">
    <source>
        <dbReference type="SAM" id="Phobius"/>
    </source>
</evidence>
<dbReference type="PROSITE" id="PS51352">
    <property type="entry name" value="THIOREDOXIN_2"/>
    <property type="match status" value="1"/>
</dbReference>
<protein>
    <recommendedName>
        <fullName evidence="3">Thioredoxin domain-containing protein</fullName>
    </recommendedName>
</protein>
<evidence type="ECO:0000313" key="4">
    <source>
        <dbReference type="EMBL" id="CAK0784221.1"/>
    </source>
</evidence>
<dbReference type="GO" id="GO:0010190">
    <property type="term" value="P:cytochrome b6f complex assembly"/>
    <property type="evidence" value="ECO:0007669"/>
    <property type="project" value="TreeGrafter"/>
</dbReference>
<evidence type="ECO:0000256" key="1">
    <source>
        <dbReference type="SAM" id="MobiDB-lite"/>
    </source>
</evidence>
<dbReference type="Pfam" id="PF00085">
    <property type="entry name" value="Thioredoxin"/>
    <property type="match status" value="1"/>
</dbReference>
<comment type="caution">
    <text evidence="4">The sequence shown here is derived from an EMBL/GenBank/DDBJ whole genome shotgun (WGS) entry which is preliminary data.</text>
</comment>
<dbReference type="GO" id="GO:0016671">
    <property type="term" value="F:oxidoreductase activity, acting on a sulfur group of donors, disulfide as acceptor"/>
    <property type="evidence" value="ECO:0007669"/>
    <property type="project" value="TreeGrafter"/>
</dbReference>
<keyword evidence="2" id="KW-0812">Transmembrane</keyword>
<organism evidence="4 5">
    <name type="scientific">Coccomyxa viridis</name>
    <dbReference type="NCBI Taxonomy" id="1274662"/>
    <lineage>
        <taxon>Eukaryota</taxon>
        <taxon>Viridiplantae</taxon>
        <taxon>Chlorophyta</taxon>
        <taxon>core chlorophytes</taxon>
        <taxon>Trebouxiophyceae</taxon>
        <taxon>Trebouxiophyceae incertae sedis</taxon>
        <taxon>Coccomyxaceae</taxon>
        <taxon>Coccomyxa</taxon>
    </lineage>
</organism>
<dbReference type="PANTHER" id="PTHR47353:SF1">
    <property type="entry name" value="THIOREDOXIN-LIKE PROTEIN HCF164, CHLOROPLASTIC"/>
    <property type="match status" value="1"/>
</dbReference>
<proteinExistence type="predicted"/>
<gene>
    <name evidence="4" type="ORF">CVIRNUC_007425</name>
</gene>
<dbReference type="AlphaFoldDB" id="A0AAV1IBV8"/>
<feature type="transmembrane region" description="Helical" evidence="2">
    <location>
        <begin position="55"/>
        <end position="76"/>
    </location>
</feature>
<dbReference type="GO" id="GO:0009535">
    <property type="term" value="C:chloroplast thylakoid membrane"/>
    <property type="evidence" value="ECO:0007669"/>
    <property type="project" value="TreeGrafter"/>
</dbReference>
<dbReference type="InterPro" id="IPR013766">
    <property type="entry name" value="Thioredoxin_domain"/>
</dbReference>
<feature type="compositionally biased region" description="Polar residues" evidence="1">
    <location>
        <begin position="199"/>
        <end position="209"/>
    </location>
</feature>
<dbReference type="EMBL" id="CAUYUE010000010">
    <property type="protein sequence ID" value="CAK0784221.1"/>
    <property type="molecule type" value="Genomic_DNA"/>
</dbReference>
<dbReference type="Proteomes" id="UP001314263">
    <property type="component" value="Unassembled WGS sequence"/>
</dbReference>
<feature type="region of interest" description="Disordered" evidence="1">
    <location>
        <begin position="198"/>
        <end position="229"/>
    </location>
</feature>
<dbReference type="InterPro" id="IPR044241">
    <property type="entry name" value="TxlA/HCF164"/>
</dbReference>
<accession>A0AAV1IBV8</accession>